<gene>
    <name evidence="1" type="ORF">CGZ93_04325</name>
</gene>
<organism evidence="1 2">
    <name type="scientific">Enemella dayhoffiae</name>
    <dbReference type="NCBI Taxonomy" id="2016507"/>
    <lineage>
        <taxon>Bacteria</taxon>
        <taxon>Bacillati</taxon>
        <taxon>Actinomycetota</taxon>
        <taxon>Actinomycetes</taxon>
        <taxon>Propionibacteriales</taxon>
        <taxon>Propionibacteriaceae</taxon>
        <taxon>Enemella</taxon>
    </lineage>
</organism>
<dbReference type="OrthoDB" id="3727885at2"/>
<proteinExistence type="predicted"/>
<protein>
    <submittedName>
        <fullName evidence="1">Uncharacterized protein</fullName>
    </submittedName>
</protein>
<dbReference type="EMBL" id="NMVQ01000004">
    <property type="protein sequence ID" value="OYO24331.1"/>
    <property type="molecule type" value="Genomic_DNA"/>
</dbReference>
<dbReference type="Proteomes" id="UP000216311">
    <property type="component" value="Unassembled WGS sequence"/>
</dbReference>
<dbReference type="RefSeq" id="WP_094362920.1">
    <property type="nucleotide sequence ID" value="NZ_NMVQ01000004.1"/>
</dbReference>
<name>A0A255H9J4_9ACTN</name>
<dbReference type="AlphaFoldDB" id="A0A255H9J4"/>
<evidence type="ECO:0000313" key="2">
    <source>
        <dbReference type="Proteomes" id="UP000216311"/>
    </source>
</evidence>
<reference evidence="1 2" key="1">
    <citation type="submission" date="2017-07" db="EMBL/GenBank/DDBJ databases">
        <title>Draft whole genome sequences of clinical Proprionibacteriaceae strains.</title>
        <authorList>
            <person name="Bernier A.-M."/>
            <person name="Bernard K."/>
            <person name="Domingo M.-C."/>
        </authorList>
    </citation>
    <scope>NUCLEOTIDE SEQUENCE [LARGE SCALE GENOMIC DNA]</scope>
    <source>
        <strain evidence="1 2">NML 130396</strain>
    </source>
</reference>
<accession>A0A255H9J4</accession>
<keyword evidence="2" id="KW-1185">Reference proteome</keyword>
<comment type="caution">
    <text evidence="1">The sequence shown here is derived from an EMBL/GenBank/DDBJ whole genome shotgun (WGS) entry which is preliminary data.</text>
</comment>
<sequence length="181" mass="19639">MTTGRLTFSDSPWPDGHPLDLIELTVRGGSDGELRLHLHAETVPYDAEPPREDAATDSEWQRPGAWVNYGSAIISSIKWDNAGIELPIAADTFTESMLDGLELSADPVKRIKLDGVAEELAFGCFVLGQGLCGDHTIKLSRVAPNTFDLRWTGALAATFIGEEDFSAGHRFELVADGVRLS</sequence>
<evidence type="ECO:0000313" key="1">
    <source>
        <dbReference type="EMBL" id="OYO24331.1"/>
    </source>
</evidence>